<accession>A0A1U9XH50</accession>
<reference evidence="2" key="1">
    <citation type="submission" date="2016-10" db="EMBL/GenBank/DDBJ databases">
        <authorList>
            <person name="Sun J."/>
        </authorList>
    </citation>
    <scope>NUCLEOTIDE SEQUENCE</scope>
    <source>
        <strain evidence="2">GD80</strain>
        <plasmid evidence="2">pGD80-2</plasmid>
    </source>
</reference>
<protein>
    <submittedName>
        <fullName evidence="2">Serine/threonine-protein kinase HipA</fullName>
        <ecNumber evidence="2">2.7.11.1</ecNumber>
    </submittedName>
</protein>
<gene>
    <name evidence="2" type="primary">hipA_2</name>
    <name evidence="2" type="ORF">pGD80-2_00172</name>
</gene>
<keyword evidence="2" id="KW-0808">Transferase</keyword>
<proteinExistence type="predicted"/>
<dbReference type="Pfam" id="PF13657">
    <property type="entry name" value="Couple_hipA"/>
    <property type="match status" value="1"/>
</dbReference>
<evidence type="ECO:0000259" key="1">
    <source>
        <dbReference type="Pfam" id="PF13657"/>
    </source>
</evidence>
<evidence type="ECO:0000313" key="2">
    <source>
        <dbReference type="EMBL" id="AQZ20815.1"/>
    </source>
</evidence>
<keyword evidence="2" id="KW-0418">Kinase</keyword>
<dbReference type="EC" id="2.7.11.1" evidence="2"/>
<dbReference type="EMBL" id="KY075659">
    <property type="protein sequence ID" value="AQZ20815.1"/>
    <property type="molecule type" value="Genomic_DNA"/>
</dbReference>
<name>A0A1U9XH50_ECOLX</name>
<dbReference type="GO" id="GO:0004674">
    <property type="term" value="F:protein serine/threonine kinase activity"/>
    <property type="evidence" value="ECO:0007669"/>
    <property type="project" value="UniProtKB-EC"/>
</dbReference>
<keyword evidence="2" id="KW-0614">Plasmid</keyword>
<dbReference type="NCBIfam" id="TIGR03071">
    <property type="entry name" value="couple_hipA"/>
    <property type="match status" value="1"/>
</dbReference>
<dbReference type="InterPro" id="IPR017508">
    <property type="entry name" value="HipA_N1"/>
</dbReference>
<feature type="domain" description="HipA N-terminal subdomain 1" evidence="1">
    <location>
        <begin position="9"/>
        <end position="54"/>
    </location>
</feature>
<organism evidence="2">
    <name type="scientific">Escherichia coli</name>
    <dbReference type="NCBI Taxonomy" id="562"/>
    <lineage>
        <taxon>Bacteria</taxon>
        <taxon>Pseudomonadati</taxon>
        <taxon>Pseudomonadota</taxon>
        <taxon>Gammaproteobacteria</taxon>
        <taxon>Enterobacterales</taxon>
        <taxon>Enterobacteriaceae</taxon>
        <taxon>Escherichia</taxon>
    </lineage>
</organism>
<geneLocation type="plasmid" evidence="2">
    <name>pGD80-2</name>
</geneLocation>
<sequence>MSRKQQRLVIWMNGIKVGYWEKSKGVDSLEYLPEWVADEQGRPLSLSLPFTPGTRSGVEMWYVTILIIYCRTAKAYADVWQCVTRPIAWSLLIC</sequence>
<dbReference type="AlphaFoldDB" id="A0A1U9XH50"/>